<dbReference type="CDD" id="cd01949">
    <property type="entry name" value="GGDEF"/>
    <property type="match status" value="1"/>
</dbReference>
<dbReference type="InterPro" id="IPR029787">
    <property type="entry name" value="Nucleotide_cyclase"/>
</dbReference>
<dbReference type="SMART" id="SM00267">
    <property type="entry name" value="GGDEF"/>
    <property type="match status" value="1"/>
</dbReference>
<dbReference type="InterPro" id="IPR000700">
    <property type="entry name" value="PAS-assoc_C"/>
</dbReference>
<dbReference type="SUPFAM" id="SSF141868">
    <property type="entry name" value="EAL domain-like"/>
    <property type="match status" value="1"/>
</dbReference>
<feature type="domain" description="EAL" evidence="6">
    <location>
        <begin position="572"/>
        <end position="824"/>
    </location>
</feature>
<dbReference type="InterPro" id="IPR000160">
    <property type="entry name" value="GGDEF_dom"/>
</dbReference>
<gene>
    <name evidence="9" type="ORF">SAMN02743940_1592</name>
</gene>
<feature type="domain" description="PAC" evidence="5">
    <location>
        <begin position="346"/>
        <end position="396"/>
    </location>
</feature>
<dbReference type="EMBL" id="FSRO01000001">
    <property type="protein sequence ID" value="SIO27846.1"/>
    <property type="molecule type" value="Genomic_DNA"/>
</dbReference>
<feature type="domain" description="HPt" evidence="8">
    <location>
        <begin position="26"/>
        <end position="130"/>
    </location>
</feature>
<feature type="modified residue" description="4-aspartylphosphate" evidence="3">
    <location>
        <position position="192"/>
    </location>
</feature>
<dbReference type="GO" id="GO:0000160">
    <property type="term" value="P:phosphorelay signal transduction system"/>
    <property type="evidence" value="ECO:0007669"/>
    <property type="project" value="UniProtKB-KW"/>
</dbReference>
<proteinExistence type="predicted"/>
<dbReference type="CDD" id="cd01948">
    <property type="entry name" value="EAL"/>
    <property type="match status" value="1"/>
</dbReference>
<dbReference type="Gene3D" id="3.30.70.270">
    <property type="match status" value="1"/>
</dbReference>
<dbReference type="SUPFAM" id="SSF52172">
    <property type="entry name" value="CheY-like"/>
    <property type="match status" value="1"/>
</dbReference>
<dbReference type="InterPro" id="IPR008207">
    <property type="entry name" value="Sig_transdc_His_kin_Hpt_dom"/>
</dbReference>
<dbReference type="PANTHER" id="PTHR44757:SF2">
    <property type="entry name" value="BIOFILM ARCHITECTURE MAINTENANCE PROTEIN MBAA"/>
    <property type="match status" value="1"/>
</dbReference>
<dbReference type="InterPro" id="IPR052155">
    <property type="entry name" value="Biofilm_reg_signaling"/>
</dbReference>
<dbReference type="PROSITE" id="PS50894">
    <property type="entry name" value="HPT"/>
    <property type="match status" value="1"/>
</dbReference>
<dbReference type="SMART" id="SM00052">
    <property type="entry name" value="EAL"/>
    <property type="match status" value="1"/>
</dbReference>
<organism evidence="9 10">
    <name type="scientific">Nitrosomonas cryotolerans ATCC 49181</name>
    <dbReference type="NCBI Taxonomy" id="1131553"/>
    <lineage>
        <taxon>Bacteria</taxon>
        <taxon>Pseudomonadati</taxon>
        <taxon>Pseudomonadota</taxon>
        <taxon>Betaproteobacteria</taxon>
        <taxon>Nitrosomonadales</taxon>
        <taxon>Nitrosomonadaceae</taxon>
        <taxon>Nitrosomonas</taxon>
    </lineage>
</organism>
<evidence type="ECO:0000259" key="6">
    <source>
        <dbReference type="PROSITE" id="PS50883"/>
    </source>
</evidence>
<evidence type="ECO:0000256" key="3">
    <source>
        <dbReference type="PROSITE-ProRule" id="PRU00169"/>
    </source>
</evidence>
<dbReference type="Pfam" id="PF00072">
    <property type="entry name" value="Response_reg"/>
    <property type="match status" value="1"/>
</dbReference>
<dbReference type="InterPro" id="IPR001789">
    <property type="entry name" value="Sig_transdc_resp-reg_receiver"/>
</dbReference>
<accession>A0A1N6I727</accession>
<dbReference type="PROSITE" id="PS50110">
    <property type="entry name" value="RESPONSE_REGULATORY"/>
    <property type="match status" value="1"/>
</dbReference>
<dbReference type="Gene3D" id="3.20.20.450">
    <property type="entry name" value="EAL domain"/>
    <property type="match status" value="1"/>
</dbReference>
<dbReference type="Gene3D" id="3.40.50.2300">
    <property type="match status" value="1"/>
</dbReference>
<dbReference type="Pfam" id="PF00563">
    <property type="entry name" value="EAL"/>
    <property type="match status" value="1"/>
</dbReference>
<keyword evidence="1" id="KW-0902">Two-component regulatory system</keyword>
<dbReference type="InterPro" id="IPR036641">
    <property type="entry name" value="HPT_dom_sf"/>
</dbReference>
<evidence type="ECO:0000313" key="9">
    <source>
        <dbReference type="EMBL" id="SIO27846.1"/>
    </source>
</evidence>
<dbReference type="PANTHER" id="PTHR44757">
    <property type="entry name" value="DIGUANYLATE CYCLASE DGCP"/>
    <property type="match status" value="1"/>
</dbReference>
<dbReference type="Gene3D" id="1.20.120.160">
    <property type="entry name" value="HPT domain"/>
    <property type="match status" value="1"/>
</dbReference>
<dbReference type="NCBIfam" id="TIGR00254">
    <property type="entry name" value="GGDEF"/>
    <property type="match status" value="1"/>
</dbReference>
<dbReference type="PROSITE" id="PS50883">
    <property type="entry name" value="EAL"/>
    <property type="match status" value="1"/>
</dbReference>
<dbReference type="GO" id="GO:0004672">
    <property type="term" value="F:protein kinase activity"/>
    <property type="evidence" value="ECO:0007669"/>
    <property type="project" value="UniProtKB-ARBA"/>
</dbReference>
<evidence type="ECO:0000259" key="7">
    <source>
        <dbReference type="PROSITE" id="PS50887"/>
    </source>
</evidence>
<dbReference type="AlphaFoldDB" id="A0A1N6I727"/>
<feature type="domain" description="GGDEF" evidence="7">
    <location>
        <begin position="430"/>
        <end position="563"/>
    </location>
</feature>
<dbReference type="SUPFAM" id="SSF55073">
    <property type="entry name" value="Nucleotide cyclase"/>
    <property type="match status" value="1"/>
</dbReference>
<sequence>MQHLSDTNTLNAAALDNLRQFTVETGETLLSKAISLFLSTAPKEIKMLQHALDQKDITTLIKIAHGFKSACKSLGAETLADYATSLEKIARQGHTLGIDALLQAIKLNLPDILLSLRQELSKVPATVANKFATHVYPASHNKRILLINGNTIYRVITNEVLTASAFIVDEAKNGLEALKKIKQQKPDLILLDAIMDEFNDFSTCQLLRADSSLANIPIIMSTGLDNIDSINRAYDCGATDFIVNPLNYPILIHRLAFILRANRNAIELENKRHQLSAAQRIARLGYWIWDVEHNHFQMSEQLADFCDINLQIFETTLEGFIRLITPEDRQIVKRMIMAAPYSDTTQHIEYRLQVSQNKIIFVHQEITKIIDNGQNIITGTVQDITQRKINENKIHRLAYFDHLTGLAGRTYYQEHITIAIRTANNNNRNEKFALLFLDLDDFKDINDSLGHNVGDQFLKAVAKRLQEVTNYASFTARLGGDEFCILLTDISNDESITNIAHRCLQQINEPLFLSHQRIKPRISIGIAIFPRDGNNETELMKAAEIAMYAAKQAGKQCYVFYSQDMATQDASRLEKEQILREACEKKQFILHFQPQISMHTGRVTSVEALVRWQHSEKAIVYPGEFISHIEKLGLIVDFGNWVLQTVCEQIAQWRASGLPYLQVAVNISPLHFQDASLPGTVRDLLMKTNIPAQYLELEVTESAMQTKGHVEIFNQLRQLGVKIAIDDFGTGYSCLASLKKLPLDCIKIDKTFIDDVLTSSHTALLVGAIISLANALNYKLVAEGVETRDQALAMRELGCQIIQGYFFCHPVPSDQISALLDVDFTHQLDKDI</sequence>
<dbReference type="SUPFAM" id="SSF55785">
    <property type="entry name" value="PYP-like sensor domain (PAS domain)"/>
    <property type="match status" value="1"/>
</dbReference>
<dbReference type="InterPro" id="IPR043128">
    <property type="entry name" value="Rev_trsase/Diguanyl_cyclase"/>
</dbReference>
<dbReference type="SUPFAM" id="SSF47226">
    <property type="entry name" value="Histidine-containing phosphotransfer domain, HPT domain"/>
    <property type="match status" value="1"/>
</dbReference>
<evidence type="ECO:0000256" key="1">
    <source>
        <dbReference type="ARBA" id="ARBA00023012"/>
    </source>
</evidence>
<dbReference type="PROSITE" id="PS50113">
    <property type="entry name" value="PAC"/>
    <property type="match status" value="1"/>
</dbReference>
<evidence type="ECO:0000259" key="8">
    <source>
        <dbReference type="PROSITE" id="PS50894"/>
    </source>
</evidence>
<protein>
    <submittedName>
        <fullName evidence="9">Diguanylate cyclase (GGDEF) domain-containing protein</fullName>
    </submittedName>
</protein>
<name>A0A1N6I727_9PROT</name>
<dbReference type="STRING" id="44575.SAMN05216419_10736"/>
<dbReference type="InterPro" id="IPR011006">
    <property type="entry name" value="CheY-like_superfamily"/>
</dbReference>
<dbReference type="Gene3D" id="3.30.450.20">
    <property type="entry name" value="PAS domain"/>
    <property type="match status" value="1"/>
</dbReference>
<dbReference type="PROSITE" id="PS50887">
    <property type="entry name" value="GGDEF"/>
    <property type="match status" value="1"/>
</dbReference>
<dbReference type="Proteomes" id="UP000185062">
    <property type="component" value="Unassembled WGS sequence"/>
</dbReference>
<dbReference type="SMART" id="SM00448">
    <property type="entry name" value="REC"/>
    <property type="match status" value="1"/>
</dbReference>
<evidence type="ECO:0000259" key="4">
    <source>
        <dbReference type="PROSITE" id="PS50110"/>
    </source>
</evidence>
<dbReference type="InterPro" id="IPR035919">
    <property type="entry name" value="EAL_sf"/>
</dbReference>
<dbReference type="InterPro" id="IPR001633">
    <property type="entry name" value="EAL_dom"/>
</dbReference>
<dbReference type="eggNOG" id="COG5001">
    <property type="taxonomic scope" value="Bacteria"/>
</dbReference>
<evidence type="ECO:0000259" key="5">
    <source>
        <dbReference type="PROSITE" id="PS50113"/>
    </source>
</evidence>
<dbReference type="Pfam" id="PF00990">
    <property type="entry name" value="GGDEF"/>
    <property type="match status" value="1"/>
</dbReference>
<dbReference type="RefSeq" id="WP_051537766.1">
    <property type="nucleotide sequence ID" value="NZ_FSRO01000001.1"/>
</dbReference>
<evidence type="ECO:0000313" key="10">
    <source>
        <dbReference type="Proteomes" id="UP000185062"/>
    </source>
</evidence>
<dbReference type="Pfam" id="PF01627">
    <property type="entry name" value="Hpt"/>
    <property type="match status" value="1"/>
</dbReference>
<feature type="domain" description="Response regulatory" evidence="4">
    <location>
        <begin position="143"/>
        <end position="259"/>
    </location>
</feature>
<dbReference type="InterPro" id="IPR035965">
    <property type="entry name" value="PAS-like_dom_sf"/>
</dbReference>
<evidence type="ECO:0000256" key="2">
    <source>
        <dbReference type="PROSITE-ProRule" id="PRU00110"/>
    </source>
</evidence>
<reference evidence="9 10" key="1">
    <citation type="submission" date="2016-12" db="EMBL/GenBank/DDBJ databases">
        <authorList>
            <person name="Song W.-J."/>
            <person name="Kurnit D.M."/>
        </authorList>
    </citation>
    <scope>NUCLEOTIDE SEQUENCE [LARGE SCALE GENOMIC DNA]</scope>
    <source>
        <strain evidence="9 10">ATCC 49181</strain>
    </source>
</reference>
<keyword evidence="10" id="KW-1185">Reference proteome</keyword>
<keyword evidence="3" id="KW-0597">Phosphoprotein</keyword>
<feature type="modified residue" description="Phosphohistidine" evidence="2">
    <location>
        <position position="65"/>
    </location>
</feature>